<organism evidence="1 2">
    <name type="scientific">Glossina palpalis gambiensis</name>
    <dbReference type="NCBI Taxonomy" id="67801"/>
    <lineage>
        <taxon>Eukaryota</taxon>
        <taxon>Metazoa</taxon>
        <taxon>Ecdysozoa</taxon>
        <taxon>Arthropoda</taxon>
        <taxon>Hexapoda</taxon>
        <taxon>Insecta</taxon>
        <taxon>Pterygota</taxon>
        <taxon>Neoptera</taxon>
        <taxon>Endopterygota</taxon>
        <taxon>Diptera</taxon>
        <taxon>Brachycera</taxon>
        <taxon>Muscomorpha</taxon>
        <taxon>Hippoboscoidea</taxon>
        <taxon>Glossinidae</taxon>
        <taxon>Glossina</taxon>
    </lineage>
</organism>
<evidence type="ECO:0000313" key="2">
    <source>
        <dbReference type="Proteomes" id="UP000092460"/>
    </source>
</evidence>
<sequence length="74" mass="8448">MLRIALQINELSTKLPNILLLANPGYFPFKIPFWPICRWLACYSCKLVHFDECFLSQPVAGFIALCGFVVNVNE</sequence>
<dbReference type="VEuPathDB" id="VectorBase:GPPI032380"/>
<dbReference type="EnsemblMetazoa" id="GPPI032380-RA">
    <property type="protein sequence ID" value="GPPI032380-PA"/>
    <property type="gene ID" value="GPPI032380"/>
</dbReference>
<dbReference type="EMBL" id="JXJN01015550">
    <property type="status" value="NOT_ANNOTATED_CDS"/>
    <property type="molecule type" value="Genomic_DNA"/>
</dbReference>
<protein>
    <submittedName>
        <fullName evidence="1">Uncharacterized protein</fullName>
    </submittedName>
</protein>
<keyword evidence="2" id="KW-1185">Reference proteome</keyword>
<name>A0A1B0BJT4_9MUSC</name>
<proteinExistence type="predicted"/>
<reference evidence="1" key="2">
    <citation type="submission" date="2020-05" db="UniProtKB">
        <authorList>
            <consortium name="EnsemblMetazoa"/>
        </authorList>
    </citation>
    <scope>IDENTIFICATION</scope>
    <source>
        <strain evidence="1">IAEA</strain>
    </source>
</reference>
<dbReference type="AlphaFoldDB" id="A0A1B0BJT4"/>
<accession>A0A1B0BJT4</accession>
<dbReference type="Proteomes" id="UP000092460">
    <property type="component" value="Unassembled WGS sequence"/>
</dbReference>
<reference evidence="2" key="1">
    <citation type="submission" date="2015-01" db="EMBL/GenBank/DDBJ databases">
        <authorList>
            <person name="Aksoy S."/>
            <person name="Warren W."/>
            <person name="Wilson R.K."/>
        </authorList>
    </citation>
    <scope>NUCLEOTIDE SEQUENCE [LARGE SCALE GENOMIC DNA]</scope>
    <source>
        <strain evidence="2">IAEA</strain>
    </source>
</reference>
<evidence type="ECO:0000313" key="1">
    <source>
        <dbReference type="EnsemblMetazoa" id="GPPI032380-PA"/>
    </source>
</evidence>